<accession>K7GEX0</accession>
<dbReference type="GO" id="GO:0004252">
    <property type="term" value="F:serine-type endopeptidase activity"/>
    <property type="evidence" value="ECO:0007669"/>
    <property type="project" value="InterPro"/>
</dbReference>
<dbReference type="EMBL" id="AGCU01143500">
    <property type="status" value="NOT_ANNOTATED_CDS"/>
    <property type="molecule type" value="Genomic_DNA"/>
</dbReference>
<organism evidence="3 4">
    <name type="scientific">Pelodiscus sinensis</name>
    <name type="common">Chinese softshell turtle</name>
    <name type="synonym">Trionyx sinensis</name>
    <dbReference type="NCBI Taxonomy" id="13735"/>
    <lineage>
        <taxon>Eukaryota</taxon>
        <taxon>Metazoa</taxon>
        <taxon>Chordata</taxon>
        <taxon>Craniata</taxon>
        <taxon>Vertebrata</taxon>
        <taxon>Euteleostomi</taxon>
        <taxon>Archelosauria</taxon>
        <taxon>Testudinata</taxon>
        <taxon>Testudines</taxon>
        <taxon>Cryptodira</taxon>
        <taxon>Trionychia</taxon>
        <taxon>Trionychidae</taxon>
        <taxon>Pelodiscus</taxon>
    </lineage>
</organism>
<dbReference type="InterPro" id="IPR043504">
    <property type="entry name" value="Peptidase_S1_PA_chymotrypsin"/>
</dbReference>
<dbReference type="GO" id="GO:0006508">
    <property type="term" value="P:proteolysis"/>
    <property type="evidence" value="ECO:0007669"/>
    <property type="project" value="InterPro"/>
</dbReference>
<dbReference type="InterPro" id="IPR009003">
    <property type="entry name" value="Peptidase_S1_PA"/>
</dbReference>
<evidence type="ECO:0000313" key="4">
    <source>
        <dbReference type="Proteomes" id="UP000007267"/>
    </source>
</evidence>
<reference evidence="3" key="4">
    <citation type="submission" date="2025-09" db="UniProtKB">
        <authorList>
            <consortium name="Ensembl"/>
        </authorList>
    </citation>
    <scope>IDENTIFICATION</scope>
</reference>
<dbReference type="InterPro" id="IPR001254">
    <property type="entry name" value="Trypsin_dom"/>
</dbReference>
<keyword evidence="4" id="KW-1185">Reference proteome</keyword>
<reference evidence="3" key="3">
    <citation type="submission" date="2025-08" db="UniProtKB">
        <authorList>
            <consortium name="Ensembl"/>
        </authorList>
    </citation>
    <scope>IDENTIFICATION</scope>
</reference>
<dbReference type="eggNOG" id="KOG3627">
    <property type="taxonomic scope" value="Eukaryota"/>
</dbReference>
<name>K7GEX0_PELSI</name>
<dbReference type="AlphaFoldDB" id="K7GEX0"/>
<dbReference type="Proteomes" id="UP000007267">
    <property type="component" value="Unassembled WGS sequence"/>
</dbReference>
<reference evidence="4" key="2">
    <citation type="journal article" date="2013" name="Nat. Genet.">
        <title>The draft genomes of soft-shell turtle and green sea turtle yield insights into the development and evolution of the turtle-specific body plan.</title>
        <authorList>
            <person name="Wang Z."/>
            <person name="Pascual-Anaya J."/>
            <person name="Zadissa A."/>
            <person name="Li W."/>
            <person name="Niimura Y."/>
            <person name="Huang Z."/>
            <person name="Li C."/>
            <person name="White S."/>
            <person name="Xiong Z."/>
            <person name="Fang D."/>
            <person name="Wang B."/>
            <person name="Ming Y."/>
            <person name="Chen Y."/>
            <person name="Zheng Y."/>
            <person name="Kuraku S."/>
            <person name="Pignatelli M."/>
            <person name="Herrero J."/>
            <person name="Beal K."/>
            <person name="Nozawa M."/>
            <person name="Li Q."/>
            <person name="Wang J."/>
            <person name="Zhang H."/>
            <person name="Yu L."/>
            <person name="Shigenobu S."/>
            <person name="Wang J."/>
            <person name="Liu J."/>
            <person name="Flicek P."/>
            <person name="Searle S."/>
            <person name="Wang J."/>
            <person name="Kuratani S."/>
            <person name="Yin Y."/>
            <person name="Aken B."/>
            <person name="Zhang G."/>
            <person name="Irie N."/>
        </authorList>
    </citation>
    <scope>NUCLEOTIDE SEQUENCE [LARGE SCALE GENOMIC DNA]</scope>
    <source>
        <strain evidence="4">Daiwa-1</strain>
    </source>
</reference>
<dbReference type="Pfam" id="PF00089">
    <property type="entry name" value="Trypsin"/>
    <property type="match status" value="1"/>
</dbReference>
<dbReference type="EMBL" id="AGCU01143501">
    <property type="status" value="NOT_ANNOTATED_CDS"/>
    <property type="molecule type" value="Genomic_DNA"/>
</dbReference>
<evidence type="ECO:0000256" key="1">
    <source>
        <dbReference type="ARBA" id="ARBA00023157"/>
    </source>
</evidence>
<sequence>LGFHSSITVVLGAHNIEQREPRQQVIRVRRQIPHPQYNRETLKNDIMLLQLQRKVRRDGYVNVISLPSANQ</sequence>
<dbReference type="SUPFAM" id="SSF50494">
    <property type="entry name" value="Trypsin-like serine proteases"/>
    <property type="match status" value="1"/>
</dbReference>
<feature type="domain" description="Peptidase S1" evidence="2">
    <location>
        <begin position="5"/>
        <end position="70"/>
    </location>
</feature>
<proteinExistence type="predicted"/>
<dbReference type="HOGENOM" id="CLU_2746735_0_0_1"/>
<keyword evidence="1" id="KW-1015">Disulfide bond</keyword>
<evidence type="ECO:0000313" key="3">
    <source>
        <dbReference type="Ensembl" id="ENSPSIP00000018831.1"/>
    </source>
</evidence>
<evidence type="ECO:0000259" key="2">
    <source>
        <dbReference type="Pfam" id="PF00089"/>
    </source>
</evidence>
<dbReference type="Gene3D" id="2.40.10.10">
    <property type="entry name" value="Trypsin-like serine proteases"/>
    <property type="match status" value="1"/>
</dbReference>
<protein>
    <recommendedName>
        <fullName evidence="2">Peptidase S1 domain-containing protein</fullName>
    </recommendedName>
</protein>
<dbReference type="PANTHER" id="PTHR24271">
    <property type="entry name" value="KALLIKREIN-RELATED"/>
    <property type="match status" value="1"/>
</dbReference>
<reference evidence="4" key="1">
    <citation type="submission" date="2011-10" db="EMBL/GenBank/DDBJ databases">
        <authorList>
            <consortium name="Soft-shell Turtle Genome Consortium"/>
        </authorList>
    </citation>
    <scope>NUCLEOTIDE SEQUENCE [LARGE SCALE GENOMIC DNA]</scope>
    <source>
        <strain evidence="4">Daiwa-1</strain>
    </source>
</reference>
<dbReference type="Ensembl" id="ENSPSIT00000018917.1">
    <property type="protein sequence ID" value="ENSPSIP00000018831.1"/>
    <property type="gene ID" value="ENSPSIG00000016744.1"/>
</dbReference>
<dbReference type="GeneTree" id="ENSGT01030000234551"/>
<dbReference type="PANTHER" id="PTHR24271:SF50">
    <property type="match status" value="1"/>
</dbReference>